<sequence length="92" mass="10201">MNLNQKVTLSSEALSQQVSGETVIMDLASETYFGLDPVGTRIWELLQTEHSLQSVFDTLQQEYDVTATTLSEDLEKLLRELQQAGLATLTAP</sequence>
<protein>
    <submittedName>
        <fullName evidence="1">PqqD family protein</fullName>
    </submittedName>
</protein>
<reference evidence="1" key="1">
    <citation type="submission" date="2019-02" db="EMBL/GenBank/DDBJ databases">
        <authorList>
            <person name="Li S.-H."/>
        </authorList>
    </citation>
    <scope>NUCLEOTIDE SEQUENCE</scope>
    <source>
        <strain evidence="1">IMCC14734</strain>
    </source>
</reference>
<dbReference type="EMBL" id="SHNN01000001">
    <property type="protein sequence ID" value="MCX2980391.1"/>
    <property type="molecule type" value="Genomic_DNA"/>
</dbReference>
<dbReference type="Gene3D" id="1.10.10.1150">
    <property type="entry name" value="Coenzyme PQQ synthesis protein D (PqqD)"/>
    <property type="match status" value="1"/>
</dbReference>
<name>A0ABT3TDN0_9GAMM</name>
<accession>A0ABT3TDN0</accession>
<comment type="caution">
    <text evidence="1">The sequence shown here is derived from an EMBL/GenBank/DDBJ whole genome shotgun (WGS) entry which is preliminary data.</text>
</comment>
<organism evidence="1 2">
    <name type="scientific">Candidatus Litorirhabdus singularis</name>
    <dbReference type="NCBI Taxonomy" id="2518993"/>
    <lineage>
        <taxon>Bacteria</taxon>
        <taxon>Pseudomonadati</taxon>
        <taxon>Pseudomonadota</taxon>
        <taxon>Gammaproteobacteria</taxon>
        <taxon>Cellvibrionales</taxon>
        <taxon>Halieaceae</taxon>
        <taxon>Candidatus Litorirhabdus</taxon>
    </lineage>
</organism>
<proteinExistence type="predicted"/>
<dbReference type="Pfam" id="PF05402">
    <property type="entry name" value="PqqD"/>
    <property type="match status" value="1"/>
</dbReference>
<gene>
    <name evidence="1" type="ORF">EYC98_05835</name>
</gene>
<dbReference type="InterPro" id="IPR008792">
    <property type="entry name" value="PQQD"/>
</dbReference>
<dbReference type="Proteomes" id="UP001143362">
    <property type="component" value="Unassembled WGS sequence"/>
</dbReference>
<dbReference type="InterPro" id="IPR041881">
    <property type="entry name" value="PqqD_sf"/>
</dbReference>
<evidence type="ECO:0000313" key="2">
    <source>
        <dbReference type="Proteomes" id="UP001143362"/>
    </source>
</evidence>
<keyword evidence="2" id="KW-1185">Reference proteome</keyword>
<evidence type="ECO:0000313" key="1">
    <source>
        <dbReference type="EMBL" id="MCX2980391.1"/>
    </source>
</evidence>
<dbReference type="RefSeq" id="WP_279244367.1">
    <property type="nucleotide sequence ID" value="NZ_SHNN01000001.1"/>
</dbReference>